<name>A0A0A9C7M7_ARUDO</name>
<dbReference type="AlphaFoldDB" id="A0A0A9C7M7"/>
<protein>
    <submittedName>
        <fullName evidence="1">Uncharacterized protein</fullName>
    </submittedName>
</protein>
<reference evidence="1" key="1">
    <citation type="submission" date="2014-09" db="EMBL/GenBank/DDBJ databases">
        <authorList>
            <person name="Magalhaes I.L.F."/>
            <person name="Oliveira U."/>
            <person name="Santos F.R."/>
            <person name="Vidigal T.H.D.A."/>
            <person name="Brescovit A.D."/>
            <person name="Santos A.J."/>
        </authorList>
    </citation>
    <scope>NUCLEOTIDE SEQUENCE</scope>
    <source>
        <tissue evidence="1">Shoot tissue taken approximately 20 cm above the soil surface</tissue>
    </source>
</reference>
<proteinExistence type="predicted"/>
<reference evidence="1" key="2">
    <citation type="journal article" date="2015" name="Data Brief">
        <title>Shoot transcriptome of the giant reed, Arundo donax.</title>
        <authorList>
            <person name="Barrero R.A."/>
            <person name="Guerrero F.D."/>
            <person name="Moolhuijzen P."/>
            <person name="Goolsby J.A."/>
            <person name="Tidwell J."/>
            <person name="Bellgard S.E."/>
            <person name="Bellgard M.I."/>
        </authorList>
    </citation>
    <scope>NUCLEOTIDE SEQUENCE</scope>
    <source>
        <tissue evidence="1">Shoot tissue taken approximately 20 cm above the soil surface</tissue>
    </source>
</reference>
<evidence type="ECO:0000313" key="1">
    <source>
        <dbReference type="EMBL" id="JAD71551.1"/>
    </source>
</evidence>
<organism evidence="1">
    <name type="scientific">Arundo donax</name>
    <name type="common">Giant reed</name>
    <name type="synonym">Donax arundinaceus</name>
    <dbReference type="NCBI Taxonomy" id="35708"/>
    <lineage>
        <taxon>Eukaryota</taxon>
        <taxon>Viridiplantae</taxon>
        <taxon>Streptophyta</taxon>
        <taxon>Embryophyta</taxon>
        <taxon>Tracheophyta</taxon>
        <taxon>Spermatophyta</taxon>
        <taxon>Magnoliopsida</taxon>
        <taxon>Liliopsida</taxon>
        <taxon>Poales</taxon>
        <taxon>Poaceae</taxon>
        <taxon>PACMAD clade</taxon>
        <taxon>Arundinoideae</taxon>
        <taxon>Arundineae</taxon>
        <taxon>Arundo</taxon>
    </lineage>
</organism>
<accession>A0A0A9C7M7</accession>
<sequence length="59" mass="6831">MTDTCVLCGAGCWRCLPWPIKDRVLVFTCAQILRTCHTLYEFRLSTVWLGGSMIPRRVR</sequence>
<dbReference type="EMBL" id="GBRH01226344">
    <property type="protein sequence ID" value="JAD71551.1"/>
    <property type="molecule type" value="Transcribed_RNA"/>
</dbReference>